<dbReference type="STRING" id="1408163.A0A0F4YJ46"/>
<dbReference type="InterPro" id="IPR027417">
    <property type="entry name" value="P-loop_NTPase"/>
</dbReference>
<dbReference type="SMART" id="SM00382">
    <property type="entry name" value="AAA"/>
    <property type="match status" value="1"/>
</dbReference>
<keyword evidence="7 12" id="KW-0067">ATP-binding</keyword>
<evidence type="ECO:0000256" key="5">
    <source>
        <dbReference type="ARBA" id="ARBA00022792"/>
    </source>
</evidence>
<keyword evidence="4 12" id="KW-0547">Nucleotide-binding</keyword>
<dbReference type="InterPro" id="IPR050747">
    <property type="entry name" value="Mitochondrial_chaperone_BCS1"/>
</dbReference>
<comment type="similarity">
    <text evidence="2">Belongs to the AAA ATPase family. BCS1 subfamily.</text>
</comment>
<keyword evidence="10 14" id="KW-0472">Membrane</keyword>
<dbReference type="Pfam" id="PF25426">
    <property type="entry name" value="AAA_lid_BCS1"/>
    <property type="match status" value="1"/>
</dbReference>
<evidence type="ECO:0000256" key="4">
    <source>
        <dbReference type="ARBA" id="ARBA00022741"/>
    </source>
</evidence>
<dbReference type="SMART" id="SM01024">
    <property type="entry name" value="BCS1_N"/>
    <property type="match status" value="1"/>
</dbReference>
<comment type="subcellular location">
    <subcellularLocation>
        <location evidence="1">Mitochondrion inner membrane</location>
        <topology evidence="1">Single-pass membrane protein</topology>
    </subcellularLocation>
</comment>
<evidence type="ECO:0000259" key="16">
    <source>
        <dbReference type="SMART" id="SM01024"/>
    </source>
</evidence>
<reference evidence="17 18" key="1">
    <citation type="submission" date="2015-04" db="EMBL/GenBank/DDBJ databases">
        <authorList>
            <person name="Heijne W.H."/>
            <person name="Fedorova N.D."/>
            <person name="Nierman W.C."/>
            <person name="Vollebregt A.W."/>
            <person name="Zhao Z."/>
            <person name="Wu L."/>
            <person name="Kumar M."/>
            <person name="Stam H."/>
            <person name="van den Berg M.A."/>
            <person name="Pel H.J."/>
        </authorList>
    </citation>
    <scope>NUCLEOTIDE SEQUENCE [LARGE SCALE GENOMIC DNA]</scope>
    <source>
        <strain evidence="17 18">CBS 393.64</strain>
    </source>
</reference>
<keyword evidence="6" id="KW-0378">Hydrolase</keyword>
<keyword evidence="8 14" id="KW-1133">Transmembrane helix</keyword>
<evidence type="ECO:0000313" key="18">
    <source>
        <dbReference type="Proteomes" id="UP000053958"/>
    </source>
</evidence>
<evidence type="ECO:0000256" key="8">
    <source>
        <dbReference type="ARBA" id="ARBA00022989"/>
    </source>
</evidence>
<keyword evidence="5" id="KW-0999">Mitochondrion inner membrane</keyword>
<dbReference type="GO" id="GO:0005743">
    <property type="term" value="C:mitochondrial inner membrane"/>
    <property type="evidence" value="ECO:0007669"/>
    <property type="project" value="UniProtKB-SubCell"/>
</dbReference>
<comment type="catalytic activity">
    <reaction evidence="11">
        <text>ATP + H2O = ADP + phosphate + H(+)</text>
        <dbReference type="Rhea" id="RHEA:13065"/>
        <dbReference type="ChEBI" id="CHEBI:15377"/>
        <dbReference type="ChEBI" id="CHEBI:15378"/>
        <dbReference type="ChEBI" id="CHEBI:30616"/>
        <dbReference type="ChEBI" id="CHEBI:43474"/>
        <dbReference type="ChEBI" id="CHEBI:456216"/>
    </reaction>
    <physiologicalReaction direction="left-to-right" evidence="11">
        <dbReference type="Rhea" id="RHEA:13066"/>
    </physiologicalReaction>
</comment>
<dbReference type="Gene3D" id="3.40.50.300">
    <property type="entry name" value="P-loop containing nucleotide triphosphate hydrolases"/>
    <property type="match status" value="1"/>
</dbReference>
<dbReference type="PANTHER" id="PTHR23070">
    <property type="entry name" value="BCS1 AAA-TYPE ATPASE"/>
    <property type="match status" value="1"/>
</dbReference>
<feature type="compositionally biased region" description="Low complexity" evidence="13">
    <location>
        <begin position="398"/>
        <end position="411"/>
    </location>
</feature>
<evidence type="ECO:0000256" key="3">
    <source>
        <dbReference type="ARBA" id="ARBA00022692"/>
    </source>
</evidence>
<keyword evidence="9" id="KW-0496">Mitochondrion</keyword>
<dbReference type="InterPro" id="IPR003960">
    <property type="entry name" value="ATPase_AAA_CS"/>
</dbReference>
<dbReference type="EMBL" id="LASV01000532">
    <property type="protein sequence ID" value="KKA17896.1"/>
    <property type="molecule type" value="Genomic_DNA"/>
</dbReference>
<evidence type="ECO:0000256" key="12">
    <source>
        <dbReference type="RuleBase" id="RU003651"/>
    </source>
</evidence>
<feature type="domain" description="AAA+ ATPase" evidence="15">
    <location>
        <begin position="296"/>
        <end position="466"/>
    </location>
</feature>
<dbReference type="InterPro" id="IPR014851">
    <property type="entry name" value="BCS1_N"/>
</dbReference>
<feature type="region of interest" description="Disordered" evidence="13">
    <location>
        <begin position="363"/>
        <end position="411"/>
    </location>
</feature>
<dbReference type="Pfam" id="PF08740">
    <property type="entry name" value="BCS1_N"/>
    <property type="match status" value="1"/>
</dbReference>
<dbReference type="InterPro" id="IPR057495">
    <property type="entry name" value="AAA_lid_BCS1"/>
</dbReference>
<evidence type="ECO:0000256" key="2">
    <source>
        <dbReference type="ARBA" id="ARBA00007448"/>
    </source>
</evidence>
<name>A0A0F4YJ46_RASE3</name>
<gene>
    <name evidence="17" type="ORF">T310_8161</name>
</gene>
<dbReference type="Proteomes" id="UP000053958">
    <property type="component" value="Unassembled WGS sequence"/>
</dbReference>
<evidence type="ECO:0000256" key="13">
    <source>
        <dbReference type="SAM" id="MobiDB-lite"/>
    </source>
</evidence>
<sequence length="577" mass="64129">MDCSHTYCTVSCVAPAASRRMSLPLPRDAVPLLKPGYSQLLDLVHDVAGIDPMTLVNIGLVIVGLFTFLGYALGYIYKYVLDMAGSTVRIDDEDPLYQHVMRWMADHQFLNRQFRSVRAVSTSKSSWEDEEEALKSMIGGQHLTEPDPNNLISYRSIVGRTPISLQPFQGTHLFRRHGSWILFKHRVNSGIQLMPLPKERGYILLQCLGFSTAPLQRLMEEAQLYNLERSMTTTTIFRAISNVRDIVRWSKFSARPSRDISTVIFDKAKKQALLKDINEYLHPHTRRWYANHGIPYRRGYLFSGAPGTGKTSLTSALAGIFGLDIYVLSLLDPNLSESQLMRLMSEIPPCCIVLLEDVDAAGLTRPDNGDSSRGSRISRRRGPSIQLDGTDPMSLIQPAANGNSSNNNGPAPSVSISLSGLLNAIDGVSSQEGRILIMTTNSPEALDKALVRPGRVDMHIVFELPSQEEMRELFLSMYSEGPRESTATTASIPSPMSNGNGISPLEKDVEADLDLEYLAQQFAASIPEKRLSLAALQGFLLQYKRRPREACEKAAAWAEQALQKTAQEDEQQEKAVQ</sequence>
<dbReference type="Pfam" id="PF00004">
    <property type="entry name" value="AAA"/>
    <property type="match status" value="2"/>
</dbReference>
<evidence type="ECO:0000256" key="1">
    <source>
        <dbReference type="ARBA" id="ARBA00004434"/>
    </source>
</evidence>
<evidence type="ECO:0000259" key="15">
    <source>
        <dbReference type="SMART" id="SM00382"/>
    </source>
</evidence>
<dbReference type="GO" id="GO:0016887">
    <property type="term" value="F:ATP hydrolysis activity"/>
    <property type="evidence" value="ECO:0007669"/>
    <property type="project" value="InterPro"/>
</dbReference>
<evidence type="ECO:0000313" key="17">
    <source>
        <dbReference type="EMBL" id="KKA17896.1"/>
    </source>
</evidence>
<dbReference type="SUPFAM" id="SSF52540">
    <property type="entry name" value="P-loop containing nucleoside triphosphate hydrolases"/>
    <property type="match status" value="1"/>
</dbReference>
<dbReference type="GO" id="GO:0005524">
    <property type="term" value="F:ATP binding"/>
    <property type="evidence" value="ECO:0007669"/>
    <property type="project" value="UniProtKB-KW"/>
</dbReference>
<evidence type="ECO:0000256" key="9">
    <source>
        <dbReference type="ARBA" id="ARBA00023128"/>
    </source>
</evidence>
<comment type="caution">
    <text evidence="17">The sequence shown here is derived from an EMBL/GenBank/DDBJ whole genome shotgun (WGS) entry which is preliminary data.</text>
</comment>
<accession>A0A0F4YJ46</accession>
<dbReference type="GeneID" id="25320421"/>
<dbReference type="InterPro" id="IPR003593">
    <property type="entry name" value="AAA+_ATPase"/>
</dbReference>
<keyword evidence="18" id="KW-1185">Reference proteome</keyword>
<dbReference type="RefSeq" id="XP_013324508.1">
    <property type="nucleotide sequence ID" value="XM_013469054.1"/>
</dbReference>
<evidence type="ECO:0000256" key="7">
    <source>
        <dbReference type="ARBA" id="ARBA00022840"/>
    </source>
</evidence>
<keyword evidence="3 14" id="KW-0812">Transmembrane</keyword>
<evidence type="ECO:0000256" key="14">
    <source>
        <dbReference type="SAM" id="Phobius"/>
    </source>
</evidence>
<evidence type="ECO:0000256" key="10">
    <source>
        <dbReference type="ARBA" id="ARBA00023136"/>
    </source>
</evidence>
<evidence type="ECO:0000256" key="6">
    <source>
        <dbReference type="ARBA" id="ARBA00022801"/>
    </source>
</evidence>
<feature type="transmembrane region" description="Helical" evidence="14">
    <location>
        <begin position="55"/>
        <end position="77"/>
    </location>
</feature>
<dbReference type="AlphaFoldDB" id="A0A0F4YJ46"/>
<proteinExistence type="inferred from homology"/>
<evidence type="ECO:0000256" key="11">
    <source>
        <dbReference type="ARBA" id="ARBA00048778"/>
    </source>
</evidence>
<dbReference type="InterPro" id="IPR003959">
    <property type="entry name" value="ATPase_AAA_core"/>
</dbReference>
<dbReference type="OrthoDB" id="10251412at2759"/>
<organism evidence="17 18">
    <name type="scientific">Rasamsonia emersonii (strain ATCC 16479 / CBS 393.64 / IMI 116815)</name>
    <dbReference type="NCBI Taxonomy" id="1408163"/>
    <lineage>
        <taxon>Eukaryota</taxon>
        <taxon>Fungi</taxon>
        <taxon>Dikarya</taxon>
        <taxon>Ascomycota</taxon>
        <taxon>Pezizomycotina</taxon>
        <taxon>Eurotiomycetes</taxon>
        <taxon>Eurotiomycetidae</taxon>
        <taxon>Eurotiales</taxon>
        <taxon>Trichocomaceae</taxon>
        <taxon>Rasamsonia</taxon>
    </lineage>
</organism>
<dbReference type="PROSITE" id="PS00674">
    <property type="entry name" value="AAA"/>
    <property type="match status" value="1"/>
</dbReference>
<protein>
    <submittedName>
        <fullName evidence="17">Mitochondrial chaperone bcs1</fullName>
    </submittedName>
</protein>
<feature type="domain" description="BCS1 N-terminal" evidence="16">
    <location>
        <begin position="67"/>
        <end position="263"/>
    </location>
</feature>